<evidence type="ECO:0000313" key="2">
    <source>
        <dbReference type="Proteomes" id="UP000821845"/>
    </source>
</evidence>
<comment type="caution">
    <text evidence="1">The sequence shown here is derived from an EMBL/GenBank/DDBJ whole genome shotgun (WGS) entry which is preliminary data.</text>
</comment>
<gene>
    <name evidence="1" type="ORF">HPB50_023041</name>
</gene>
<accession>A0ACB7SKA0</accession>
<proteinExistence type="predicted"/>
<name>A0ACB7SKA0_HYAAI</name>
<keyword evidence="2" id="KW-1185">Reference proteome</keyword>
<evidence type="ECO:0000313" key="1">
    <source>
        <dbReference type="EMBL" id="KAH6934349.1"/>
    </source>
</evidence>
<reference evidence="1" key="1">
    <citation type="submission" date="2020-05" db="EMBL/GenBank/DDBJ databases">
        <title>Large-scale comparative analyses of tick genomes elucidate their genetic diversity and vector capacities.</title>
        <authorList>
            <person name="Jia N."/>
            <person name="Wang J."/>
            <person name="Shi W."/>
            <person name="Du L."/>
            <person name="Sun Y."/>
            <person name="Zhan W."/>
            <person name="Jiang J."/>
            <person name="Wang Q."/>
            <person name="Zhang B."/>
            <person name="Ji P."/>
            <person name="Sakyi L.B."/>
            <person name="Cui X."/>
            <person name="Yuan T."/>
            <person name="Jiang B."/>
            <person name="Yang W."/>
            <person name="Lam T.T.-Y."/>
            <person name="Chang Q."/>
            <person name="Ding S."/>
            <person name="Wang X."/>
            <person name="Zhu J."/>
            <person name="Ruan X."/>
            <person name="Zhao L."/>
            <person name="Wei J."/>
            <person name="Que T."/>
            <person name="Du C."/>
            <person name="Cheng J."/>
            <person name="Dai P."/>
            <person name="Han X."/>
            <person name="Huang E."/>
            <person name="Gao Y."/>
            <person name="Liu J."/>
            <person name="Shao H."/>
            <person name="Ye R."/>
            <person name="Li L."/>
            <person name="Wei W."/>
            <person name="Wang X."/>
            <person name="Wang C."/>
            <person name="Yang T."/>
            <person name="Huo Q."/>
            <person name="Li W."/>
            <person name="Guo W."/>
            <person name="Chen H."/>
            <person name="Zhou L."/>
            <person name="Ni X."/>
            <person name="Tian J."/>
            <person name="Zhou Y."/>
            <person name="Sheng Y."/>
            <person name="Liu T."/>
            <person name="Pan Y."/>
            <person name="Xia L."/>
            <person name="Li J."/>
            <person name="Zhao F."/>
            <person name="Cao W."/>
        </authorList>
    </citation>
    <scope>NUCLEOTIDE SEQUENCE</scope>
    <source>
        <strain evidence="1">Hyas-2018</strain>
    </source>
</reference>
<organism evidence="1 2">
    <name type="scientific">Hyalomma asiaticum</name>
    <name type="common">Tick</name>
    <dbReference type="NCBI Taxonomy" id="266040"/>
    <lineage>
        <taxon>Eukaryota</taxon>
        <taxon>Metazoa</taxon>
        <taxon>Ecdysozoa</taxon>
        <taxon>Arthropoda</taxon>
        <taxon>Chelicerata</taxon>
        <taxon>Arachnida</taxon>
        <taxon>Acari</taxon>
        <taxon>Parasitiformes</taxon>
        <taxon>Ixodida</taxon>
        <taxon>Ixodoidea</taxon>
        <taxon>Ixodidae</taxon>
        <taxon>Hyalomminae</taxon>
        <taxon>Hyalomma</taxon>
    </lineage>
</organism>
<dbReference type="Proteomes" id="UP000821845">
    <property type="component" value="Chromosome 4"/>
</dbReference>
<sequence length="275" mass="30343">MLGAYFKPPLVISDLLRRYVFTFYDYDAHHGLSRHEPSSPEHRTQVTVTWKGNRRKLGILEMVSCPRDAVADSRRASMWVTFLDENRNDSVVLKQYQVKDDGAVELLDHVTTEDRSTSKTAERSPSIKILSPRTDSPVAPPQNSAPANDSHDVPALAPTAAQLVPAAAPDPTPSYSSCNACLGGCAVLLFVLSALFAGMMTFHTFRRVEYVSRLLQDVVNETRRLDMRAAHDTLDGNSTTLLVPREELGGTSASSDYESVAIDNGTGVYRGRFRN</sequence>
<protein>
    <submittedName>
        <fullName evidence="1">Uncharacterized protein</fullName>
    </submittedName>
</protein>
<dbReference type="EMBL" id="CM023484">
    <property type="protein sequence ID" value="KAH6934349.1"/>
    <property type="molecule type" value="Genomic_DNA"/>
</dbReference>